<gene>
    <name evidence="8" type="ORF">GCM10010976_06270</name>
</gene>
<dbReference type="Pfam" id="PF04357">
    <property type="entry name" value="TamB"/>
    <property type="match status" value="1"/>
</dbReference>
<accession>A0A917LKA4</accession>
<sequence>MEENEHKDIQKPAPKKKKRFRFLKIIGRIILGVLLLLFLLILFIRSPWGQDIIVTKAVTFLSDKTKTKVEVEKLFVTFDGDIQLNGLYLEDTKGDTLIYSKKLEANMPLWSLIRGNGIGVDGLDWDGVRANIIRKDSVSGFNFQFIIDAFATQDTTKVEVDTSAAPLKIILGNLNFQDFDVVFKDDVSGIDSRFKIGQLEADMDKTDLENMIFEASNLELANSNIKFVQTIVPKTPDSETTTLPTLTVDNFKLTNVIAYYQSDSERMVTKVDIKTLYADIPNIDLANNIFEIDEFSLENSSIELRTETEDNAITEKVDEASDKIEQDIKIFEWPELQLAIGEIDLENNNFSYFVNNEKGKKGVFNSNAIVLTNITLKAEDITLKDKIAALQLDNASFKDISGIDLKSLHFSFNATDKKLKISNLKTALNNNFLQGNLQLDFLSLAKLIQNPKQSKVALNLPSFKISLKDVFLIQPELKDNQYLKTLSKNRISGDLKASGNLSDINLSKMIVTWKDTRISAKGNIHNVTIPDSLAFNIPEFSATTKKSDIVLFVKEEDLGVSLPEDVQLAGSFKGNLNDISTTAKLTTSQGLATIEGQFKNGEILEFDADLSITDYKLNELLKNEQLGALNFNLKANGKGDNINNLDAKIEASVTSFKYNNYDVTDLKLVGEIVNGAGNISSNYKDNNLNMTLDANVVLDSISPEAHVNIDIIGADLQALGLMKRDIKTRLKLNVDFKGNQTDFDATANVEDGIVVYDNKSYLLGSVKAMAHIKKDTTSVSLNNKMIDLVLQSNADPQTWTASLKRHMLSYFYRETEVPDSSLAKPVNLKLRGKISQAPILNEVFLVNVKDLDTINIAVDFEESARKLKANIQVPHINYNDIVLDSLAFAMNTDQDKFNFNLGFNSIKADPILIPKTVITGNQENNELSLDFFAYYKNETLIKVLSKISGSSNNLRFHVIPEGLIFNKSFWTIPESNEVLISNTKMIFNDFLISKENQSIEITDKLSEITKDHIAIDFNGFKLSEFLSYLNPENKLATGNLNGNFIFEEPYKDTGIVADLNISEFGFMDVNLGTLAIDAKSLENNSYDFNASMKGGEIDLDLNGDYIASQAGANLDFDLEINQFNMKALTGFSQGEITETDGSFSGSFKLNGTTKEPKYEGKLNFRDANFKVAMFNAAFSLNNETLSIDNSGLSMDNFTIQDENQNTFVMSGEVGTESFINPTFNLQVTANNFQVLNATKDDNDFLYGKASFDGKAKITGDLQIPKVDMDLSVTSDTDITYILPSSTVNIEERDGVVVFVNRENPDAILTRSKEKTATIIGLDVKALLKISKEASVTIIINEETGDNFKVSGEGDFNFAMKPNGSISLSGVYDVLSGHYELNLYNIVNRKFSLVPGSRITWSGDPFDAKLDVKAIYEVEASASALMAPVYSGSDPAIKGKFRQKLPFYVYLNIDGQLLEPKISFNLDMPENDQGAIGGQVYGRVQQINNQEDELNRQVFSLLVLNRFYPDSGSDGSTGGVASIARDNLNDAVADQLNMFSDKLLGKTGFELDFGLNSFTDYQGSSPQDRTQLDIAAQKKLFNDRVIVRVGSEVDIEGSGSSGEETPIIGNVSVEYLLTETGRYRLQGFSRNEFENVIDGQIVVSGIALIFTQEFNKYSELWAALFKKETEQEKKLEEEKEAAKKAAEQKQKEKEAATNKSMEQKKN</sequence>
<keyword evidence="9" id="KW-1185">Reference proteome</keyword>
<dbReference type="PANTHER" id="PTHR30441:SF8">
    <property type="entry name" value="DUF748 DOMAIN-CONTAINING PROTEIN"/>
    <property type="match status" value="1"/>
</dbReference>
<dbReference type="PANTHER" id="PTHR30441">
    <property type="entry name" value="DUF748 DOMAIN-CONTAINING PROTEIN"/>
    <property type="match status" value="1"/>
</dbReference>
<dbReference type="RefSeq" id="WP_229736563.1">
    <property type="nucleotide sequence ID" value="NZ_BMFQ01000001.1"/>
</dbReference>
<reference evidence="8" key="2">
    <citation type="submission" date="2020-09" db="EMBL/GenBank/DDBJ databases">
        <authorList>
            <person name="Sun Q."/>
            <person name="Zhou Y."/>
        </authorList>
    </citation>
    <scope>NUCLEOTIDE SEQUENCE</scope>
    <source>
        <strain evidence="8">CGMCC 1.12751</strain>
    </source>
</reference>
<dbReference type="GO" id="GO:0090313">
    <property type="term" value="P:regulation of protein targeting to membrane"/>
    <property type="evidence" value="ECO:0007669"/>
    <property type="project" value="TreeGrafter"/>
</dbReference>
<dbReference type="InterPro" id="IPR007452">
    <property type="entry name" value="TamB_C"/>
</dbReference>
<proteinExistence type="predicted"/>
<organism evidence="8 9">
    <name type="scientific">Bizionia arctica</name>
    <dbReference type="NCBI Taxonomy" id="1495645"/>
    <lineage>
        <taxon>Bacteria</taxon>
        <taxon>Pseudomonadati</taxon>
        <taxon>Bacteroidota</taxon>
        <taxon>Flavobacteriia</taxon>
        <taxon>Flavobacteriales</taxon>
        <taxon>Flavobacteriaceae</taxon>
        <taxon>Bizionia</taxon>
    </lineage>
</organism>
<dbReference type="InterPro" id="IPR052894">
    <property type="entry name" value="AsmA-related"/>
</dbReference>
<feature type="transmembrane region" description="Helical" evidence="6">
    <location>
        <begin position="25"/>
        <end position="44"/>
    </location>
</feature>
<evidence type="ECO:0000256" key="3">
    <source>
        <dbReference type="ARBA" id="ARBA00022989"/>
    </source>
</evidence>
<evidence type="ECO:0000313" key="9">
    <source>
        <dbReference type="Proteomes" id="UP000625976"/>
    </source>
</evidence>
<keyword evidence="4 6" id="KW-0472">Membrane</keyword>
<reference evidence="8" key="1">
    <citation type="journal article" date="2014" name="Int. J. Syst. Evol. Microbiol.">
        <title>Complete genome sequence of Corynebacterium casei LMG S-19264T (=DSM 44701T), isolated from a smear-ripened cheese.</title>
        <authorList>
            <consortium name="US DOE Joint Genome Institute (JGI-PGF)"/>
            <person name="Walter F."/>
            <person name="Albersmeier A."/>
            <person name="Kalinowski J."/>
            <person name="Ruckert C."/>
        </authorList>
    </citation>
    <scope>NUCLEOTIDE SEQUENCE</scope>
    <source>
        <strain evidence="8">CGMCC 1.12751</strain>
    </source>
</reference>
<feature type="domain" description="Translocation and assembly module TamB C-terminal" evidence="7">
    <location>
        <begin position="1196"/>
        <end position="1653"/>
    </location>
</feature>
<evidence type="ECO:0000313" key="8">
    <source>
        <dbReference type="EMBL" id="GGG37321.1"/>
    </source>
</evidence>
<comment type="caution">
    <text evidence="8">The sequence shown here is derived from an EMBL/GenBank/DDBJ whole genome shotgun (WGS) entry which is preliminary data.</text>
</comment>
<comment type="subcellular location">
    <subcellularLocation>
        <location evidence="1">Membrane</location>
        <topology evidence="1">Single-pass membrane protein</topology>
    </subcellularLocation>
</comment>
<protein>
    <recommendedName>
        <fullName evidence="7">Translocation and assembly module TamB C-terminal domain-containing protein</fullName>
    </recommendedName>
</protein>
<evidence type="ECO:0000256" key="6">
    <source>
        <dbReference type="SAM" id="Phobius"/>
    </source>
</evidence>
<evidence type="ECO:0000256" key="4">
    <source>
        <dbReference type="ARBA" id="ARBA00023136"/>
    </source>
</evidence>
<dbReference type="Proteomes" id="UP000625976">
    <property type="component" value="Unassembled WGS sequence"/>
</dbReference>
<evidence type="ECO:0000256" key="5">
    <source>
        <dbReference type="SAM" id="MobiDB-lite"/>
    </source>
</evidence>
<name>A0A917LKA4_9FLAO</name>
<dbReference type="GO" id="GO:0005886">
    <property type="term" value="C:plasma membrane"/>
    <property type="evidence" value="ECO:0007669"/>
    <property type="project" value="InterPro"/>
</dbReference>
<dbReference type="GO" id="GO:0009306">
    <property type="term" value="P:protein secretion"/>
    <property type="evidence" value="ECO:0007669"/>
    <property type="project" value="InterPro"/>
</dbReference>
<feature type="region of interest" description="Disordered" evidence="5">
    <location>
        <begin position="1672"/>
        <end position="1705"/>
    </location>
</feature>
<evidence type="ECO:0000256" key="1">
    <source>
        <dbReference type="ARBA" id="ARBA00004167"/>
    </source>
</evidence>
<keyword evidence="3 6" id="KW-1133">Transmembrane helix</keyword>
<keyword evidence="2 6" id="KW-0812">Transmembrane</keyword>
<evidence type="ECO:0000259" key="7">
    <source>
        <dbReference type="Pfam" id="PF04357"/>
    </source>
</evidence>
<dbReference type="EMBL" id="BMFQ01000001">
    <property type="protein sequence ID" value="GGG37321.1"/>
    <property type="molecule type" value="Genomic_DNA"/>
</dbReference>
<evidence type="ECO:0000256" key="2">
    <source>
        <dbReference type="ARBA" id="ARBA00022692"/>
    </source>
</evidence>